<dbReference type="EMBL" id="CAIIXF020000004">
    <property type="protein sequence ID" value="CAH1781861.1"/>
    <property type="molecule type" value="Genomic_DNA"/>
</dbReference>
<protein>
    <submittedName>
        <fullName evidence="1">Uncharacterized protein</fullName>
    </submittedName>
</protein>
<organism evidence="1 2">
    <name type="scientific">Owenia fusiformis</name>
    <name type="common">Polychaete worm</name>
    <dbReference type="NCBI Taxonomy" id="6347"/>
    <lineage>
        <taxon>Eukaryota</taxon>
        <taxon>Metazoa</taxon>
        <taxon>Spiralia</taxon>
        <taxon>Lophotrochozoa</taxon>
        <taxon>Annelida</taxon>
        <taxon>Polychaeta</taxon>
        <taxon>Sedentaria</taxon>
        <taxon>Canalipalpata</taxon>
        <taxon>Sabellida</taxon>
        <taxon>Oweniida</taxon>
        <taxon>Oweniidae</taxon>
        <taxon>Owenia</taxon>
    </lineage>
</organism>
<evidence type="ECO:0000313" key="2">
    <source>
        <dbReference type="Proteomes" id="UP000749559"/>
    </source>
</evidence>
<evidence type="ECO:0000313" key="1">
    <source>
        <dbReference type="EMBL" id="CAH1781861.1"/>
    </source>
</evidence>
<comment type="caution">
    <text evidence="1">The sequence shown here is derived from an EMBL/GenBank/DDBJ whole genome shotgun (WGS) entry which is preliminary data.</text>
</comment>
<gene>
    <name evidence="1" type="ORF">OFUS_LOCUS8372</name>
</gene>
<accession>A0A8J1UXS9</accession>
<proteinExistence type="predicted"/>
<dbReference type="AlphaFoldDB" id="A0A8J1UXS9"/>
<name>A0A8J1UXS9_OWEFU</name>
<sequence length="470" mass="51478">MNCKIIIFASVCVWIFTTAVCGRLLFRDTPGGDGELAGLYGGPIPEITRDRDDGKYRNLNEGGYMQTENFMGIDIKSVSYDPVSQKSLMHIGTEGVRNRLNLAQGDLCPTLDTLPELLYDDVSLSAKTDYSENDLFFEPYGSGITSPTLFNSEIYFILSGLYTDRGGRGTTKIEIRKFKGNKNLNSTETLNIFDSSELISLVAEYSDAPQARGRNIQRESTQFHYEPVKGTMEIVSGLNEDLTFYLQVFNKTVENRREQSITIDLLGVSADNTVVSLHQQDIPKSAVTPVTRFGIDHHNGTLCWSSILRIHCGVLKDGILQDKTILIDVGEGLTAGICSLTKSCQSKPDCDDDKSLTGVAIKETGKVTAVYFGCRASLAGIGGLGLVSIYPDGFRNVQRRLEKVVQPVYSNQSRTNGGDLFLADGYSDACPDDVMIRAGYRQNTSNGGPASICFSKIFVLMVTGILLLMG</sequence>
<dbReference type="Proteomes" id="UP000749559">
    <property type="component" value="Unassembled WGS sequence"/>
</dbReference>
<reference evidence="1" key="1">
    <citation type="submission" date="2022-03" db="EMBL/GenBank/DDBJ databases">
        <authorList>
            <person name="Martin C."/>
        </authorList>
    </citation>
    <scope>NUCLEOTIDE SEQUENCE</scope>
</reference>
<keyword evidence="2" id="KW-1185">Reference proteome</keyword>